<evidence type="ECO:0000256" key="4">
    <source>
        <dbReference type="PROSITE-ProRule" id="PRU00335"/>
    </source>
</evidence>
<protein>
    <submittedName>
        <fullName evidence="7">TetR/AcrR family transcriptional regulator</fullName>
    </submittedName>
</protein>
<dbReference type="AlphaFoldDB" id="A0A363UPK7"/>
<dbReference type="Pfam" id="PF00440">
    <property type="entry name" value="TetR_N"/>
    <property type="match status" value="1"/>
</dbReference>
<dbReference type="PRINTS" id="PR00455">
    <property type="entry name" value="HTHTETR"/>
</dbReference>
<dbReference type="InterPro" id="IPR009057">
    <property type="entry name" value="Homeodomain-like_sf"/>
</dbReference>
<accession>A0A363UPK7</accession>
<proteinExistence type="predicted"/>
<evidence type="ECO:0000256" key="2">
    <source>
        <dbReference type="ARBA" id="ARBA00023125"/>
    </source>
</evidence>
<dbReference type="GO" id="GO:0003677">
    <property type="term" value="F:DNA binding"/>
    <property type="evidence" value="ECO:0007669"/>
    <property type="project" value="UniProtKB-UniRule"/>
</dbReference>
<dbReference type="SUPFAM" id="SSF46689">
    <property type="entry name" value="Homeodomain-like"/>
    <property type="match status" value="1"/>
</dbReference>
<dbReference type="PROSITE" id="PS50977">
    <property type="entry name" value="HTH_TETR_2"/>
    <property type="match status" value="1"/>
</dbReference>
<dbReference type="Proteomes" id="UP000251800">
    <property type="component" value="Unassembled WGS sequence"/>
</dbReference>
<dbReference type="InterPro" id="IPR036271">
    <property type="entry name" value="Tet_transcr_reg_TetR-rel_C_sf"/>
</dbReference>
<keyword evidence="3" id="KW-0804">Transcription</keyword>
<dbReference type="RefSeq" id="WP_109718887.1">
    <property type="nucleotide sequence ID" value="NZ_QEQK01000002.1"/>
</dbReference>
<dbReference type="Pfam" id="PF16925">
    <property type="entry name" value="TetR_C_13"/>
    <property type="match status" value="1"/>
</dbReference>
<evidence type="ECO:0000256" key="3">
    <source>
        <dbReference type="ARBA" id="ARBA00023163"/>
    </source>
</evidence>
<evidence type="ECO:0000256" key="1">
    <source>
        <dbReference type="ARBA" id="ARBA00023015"/>
    </source>
</evidence>
<sequence>MSTKAAEVARATTEKTSARTKRGGRNTRGAILDAAEELLQRRGYNAFSYHHIAVQLGIRNAAIHYHFPAKEDLGIELVSRFRLRLAEWIEALEERESDPWQLLNAYFEFYLDFLDEDRKICFSGMLGAEFQAIPDGMREETRQTMEQILHWLVSVLERGREAGRIQFSGPAEAKAVHLGASLQGGLQVARVAGPERFHQLIEQLRLELQPAS</sequence>
<dbReference type="Gene3D" id="1.10.357.10">
    <property type="entry name" value="Tetracycline Repressor, domain 2"/>
    <property type="match status" value="1"/>
</dbReference>
<dbReference type="PANTHER" id="PTHR47506">
    <property type="entry name" value="TRANSCRIPTIONAL REGULATORY PROTEIN"/>
    <property type="match status" value="1"/>
</dbReference>
<evidence type="ECO:0000313" key="8">
    <source>
        <dbReference type="Proteomes" id="UP000251800"/>
    </source>
</evidence>
<name>A0A363UPK7_9GAMM</name>
<keyword evidence="1" id="KW-0805">Transcription regulation</keyword>
<evidence type="ECO:0000259" key="6">
    <source>
        <dbReference type="PROSITE" id="PS50977"/>
    </source>
</evidence>
<dbReference type="PANTHER" id="PTHR47506:SF6">
    <property type="entry name" value="HTH-TYPE TRANSCRIPTIONAL REPRESSOR NEMR"/>
    <property type="match status" value="1"/>
</dbReference>
<feature type="domain" description="HTH tetR-type" evidence="6">
    <location>
        <begin position="25"/>
        <end position="85"/>
    </location>
</feature>
<reference evidence="7 8" key="1">
    <citation type="submission" date="2018-05" db="EMBL/GenBank/DDBJ databases">
        <title>Abyssibacter profundi OUC007T gen. nov., sp. nov, a marine bacterium isolated from seawater of the Mariana Trench.</title>
        <authorList>
            <person name="Zhou S."/>
        </authorList>
    </citation>
    <scope>NUCLEOTIDE SEQUENCE [LARGE SCALE GENOMIC DNA]</scope>
    <source>
        <strain evidence="7 8">OUC007</strain>
    </source>
</reference>
<comment type="caution">
    <text evidence="7">The sequence shown here is derived from an EMBL/GenBank/DDBJ whole genome shotgun (WGS) entry which is preliminary data.</text>
</comment>
<evidence type="ECO:0000256" key="5">
    <source>
        <dbReference type="SAM" id="MobiDB-lite"/>
    </source>
</evidence>
<dbReference type="EMBL" id="QEQK01000002">
    <property type="protein sequence ID" value="PWN57383.1"/>
    <property type="molecule type" value="Genomic_DNA"/>
</dbReference>
<keyword evidence="8" id="KW-1185">Reference proteome</keyword>
<keyword evidence="2 4" id="KW-0238">DNA-binding</keyword>
<feature type="DNA-binding region" description="H-T-H motif" evidence="4">
    <location>
        <begin position="48"/>
        <end position="67"/>
    </location>
</feature>
<dbReference type="OrthoDB" id="9809772at2"/>
<evidence type="ECO:0000313" key="7">
    <source>
        <dbReference type="EMBL" id="PWN57383.1"/>
    </source>
</evidence>
<organism evidence="7 8">
    <name type="scientific">Abyssibacter profundi</name>
    <dbReference type="NCBI Taxonomy" id="2182787"/>
    <lineage>
        <taxon>Bacteria</taxon>
        <taxon>Pseudomonadati</taxon>
        <taxon>Pseudomonadota</taxon>
        <taxon>Gammaproteobacteria</taxon>
        <taxon>Chromatiales</taxon>
        <taxon>Oceanococcaceae</taxon>
        <taxon>Abyssibacter</taxon>
    </lineage>
</organism>
<dbReference type="SUPFAM" id="SSF48498">
    <property type="entry name" value="Tetracyclin repressor-like, C-terminal domain"/>
    <property type="match status" value="1"/>
</dbReference>
<dbReference type="InterPro" id="IPR001647">
    <property type="entry name" value="HTH_TetR"/>
</dbReference>
<feature type="region of interest" description="Disordered" evidence="5">
    <location>
        <begin position="1"/>
        <end position="26"/>
    </location>
</feature>
<dbReference type="InterPro" id="IPR011075">
    <property type="entry name" value="TetR_C"/>
</dbReference>
<gene>
    <name evidence="7" type="ORF">DEH80_02495</name>
</gene>